<comment type="caution">
    <text evidence="1">The sequence shown here is derived from an EMBL/GenBank/DDBJ whole genome shotgun (WGS) entry which is preliminary data.</text>
</comment>
<evidence type="ECO:0000313" key="2">
    <source>
        <dbReference type="Proteomes" id="UP001500888"/>
    </source>
</evidence>
<name>A0ABP7H6N0_9ACTN</name>
<proteinExistence type="predicted"/>
<accession>A0ABP7H6N0</accession>
<dbReference type="EMBL" id="BAAAZR010000001">
    <property type="protein sequence ID" value="GAA3786672.1"/>
    <property type="molecule type" value="Genomic_DNA"/>
</dbReference>
<evidence type="ECO:0000313" key="1">
    <source>
        <dbReference type="EMBL" id="GAA3786672.1"/>
    </source>
</evidence>
<gene>
    <name evidence="1" type="ORF">GCM10022226_00990</name>
</gene>
<protein>
    <submittedName>
        <fullName evidence="1">Uncharacterized protein</fullName>
    </submittedName>
</protein>
<organism evidence="1 2">
    <name type="scientific">Sphaerisporangium flaviroseum</name>
    <dbReference type="NCBI Taxonomy" id="509199"/>
    <lineage>
        <taxon>Bacteria</taxon>
        <taxon>Bacillati</taxon>
        <taxon>Actinomycetota</taxon>
        <taxon>Actinomycetes</taxon>
        <taxon>Streptosporangiales</taxon>
        <taxon>Streptosporangiaceae</taxon>
        <taxon>Sphaerisporangium</taxon>
    </lineage>
</organism>
<keyword evidence="2" id="KW-1185">Reference proteome</keyword>
<reference evidence="2" key="1">
    <citation type="journal article" date="2019" name="Int. J. Syst. Evol. Microbiol.">
        <title>The Global Catalogue of Microorganisms (GCM) 10K type strain sequencing project: providing services to taxonomists for standard genome sequencing and annotation.</title>
        <authorList>
            <consortium name="The Broad Institute Genomics Platform"/>
            <consortium name="The Broad Institute Genome Sequencing Center for Infectious Disease"/>
            <person name="Wu L."/>
            <person name="Ma J."/>
        </authorList>
    </citation>
    <scope>NUCLEOTIDE SEQUENCE [LARGE SCALE GENOMIC DNA]</scope>
    <source>
        <strain evidence="2">JCM 16908</strain>
    </source>
</reference>
<sequence length="74" mass="7609">MPGLLTRVDGGCWPDCSDMTAPCGEAGAFCVTYRTGLVLDEDAIAAVSELTCQLVLACLPPGTKGCDTCRLPGT</sequence>
<dbReference type="Proteomes" id="UP001500888">
    <property type="component" value="Unassembled WGS sequence"/>
</dbReference>